<gene>
    <name evidence="4" type="ORF">ENS59_11770</name>
</gene>
<feature type="domain" description="Pseudouridine synthase RsuA/RluA-like" evidence="3">
    <location>
        <begin position="21"/>
        <end position="181"/>
    </location>
</feature>
<organism evidence="4">
    <name type="scientific">Gracilinema caldarium</name>
    <dbReference type="NCBI Taxonomy" id="215591"/>
    <lineage>
        <taxon>Bacteria</taxon>
        <taxon>Pseudomonadati</taxon>
        <taxon>Spirochaetota</taxon>
        <taxon>Spirochaetia</taxon>
        <taxon>Spirochaetales</taxon>
        <taxon>Breznakiellaceae</taxon>
        <taxon>Gracilinema</taxon>
    </lineage>
</organism>
<dbReference type="CDD" id="cd02869">
    <property type="entry name" value="PseudoU_synth_RluA_like"/>
    <property type="match status" value="1"/>
</dbReference>
<dbReference type="EMBL" id="DSVL01000362">
    <property type="protein sequence ID" value="HFH30163.1"/>
    <property type="molecule type" value="Genomic_DNA"/>
</dbReference>
<dbReference type="AlphaFoldDB" id="A0A7C3IF40"/>
<dbReference type="InterPro" id="IPR006145">
    <property type="entry name" value="PsdUridine_synth_RsuA/RluA"/>
</dbReference>
<keyword evidence="2" id="KW-0413">Isomerase</keyword>
<accession>A0A7C3IF40</accession>
<dbReference type="GO" id="GO:0009982">
    <property type="term" value="F:pseudouridine synthase activity"/>
    <property type="evidence" value="ECO:0007669"/>
    <property type="project" value="InterPro"/>
</dbReference>
<sequence length="251" mass="28158">MNTTKKAYTLPPVLYESPACIVLNKGCGEAMEGASESAVDLPALLKESYGTSLNRDGKPFPPTAVHRLDVPVTGCALFARTPQALAFLNDCFAQALARKIYWAIVEKPEQGLSSLASQGELVHWIAVDSRHNKSYAHLEERSDRKQAVLRYRIIGEGEHYLFMEIELITGRHHQIRAQLAAMGLHIKGDLKYGSRRSEKNGGIRLHARSLAFPDPLSDEDDPVKRPYIQVVAPIIQPDRLWQDFERVISRF</sequence>
<dbReference type="GO" id="GO:0006396">
    <property type="term" value="P:RNA processing"/>
    <property type="evidence" value="ECO:0007669"/>
    <property type="project" value="UniProtKB-ARBA"/>
</dbReference>
<dbReference type="GO" id="GO:0001522">
    <property type="term" value="P:pseudouridine synthesis"/>
    <property type="evidence" value="ECO:0007669"/>
    <property type="project" value="InterPro"/>
</dbReference>
<dbReference type="InterPro" id="IPR020103">
    <property type="entry name" value="PsdUridine_synth_cat_dom_sf"/>
</dbReference>
<proteinExistence type="inferred from homology"/>
<evidence type="ECO:0000256" key="1">
    <source>
        <dbReference type="ARBA" id="ARBA00010876"/>
    </source>
</evidence>
<dbReference type="Pfam" id="PF00849">
    <property type="entry name" value="PseudoU_synth_2"/>
    <property type="match status" value="1"/>
</dbReference>
<dbReference type="InterPro" id="IPR050188">
    <property type="entry name" value="RluA_PseudoU_synthase"/>
</dbReference>
<dbReference type="GO" id="GO:0003723">
    <property type="term" value="F:RNA binding"/>
    <property type="evidence" value="ECO:0007669"/>
    <property type="project" value="InterPro"/>
</dbReference>
<evidence type="ECO:0000256" key="2">
    <source>
        <dbReference type="ARBA" id="ARBA00023235"/>
    </source>
</evidence>
<dbReference type="GO" id="GO:0140098">
    <property type="term" value="F:catalytic activity, acting on RNA"/>
    <property type="evidence" value="ECO:0007669"/>
    <property type="project" value="UniProtKB-ARBA"/>
</dbReference>
<protein>
    <submittedName>
        <fullName evidence="4">RNA pseudouridine synthase</fullName>
    </submittedName>
</protein>
<name>A0A7C3IF40_9SPIR</name>
<dbReference type="PANTHER" id="PTHR21600">
    <property type="entry name" value="MITOCHONDRIAL RNA PSEUDOURIDINE SYNTHASE"/>
    <property type="match status" value="1"/>
</dbReference>
<evidence type="ECO:0000259" key="3">
    <source>
        <dbReference type="Pfam" id="PF00849"/>
    </source>
</evidence>
<dbReference type="SUPFAM" id="SSF55120">
    <property type="entry name" value="Pseudouridine synthase"/>
    <property type="match status" value="1"/>
</dbReference>
<comment type="caution">
    <text evidence="4">The sequence shown here is derived from an EMBL/GenBank/DDBJ whole genome shotgun (WGS) entry which is preliminary data.</text>
</comment>
<dbReference type="Gene3D" id="3.30.2350.10">
    <property type="entry name" value="Pseudouridine synthase"/>
    <property type="match status" value="1"/>
</dbReference>
<comment type="similarity">
    <text evidence="1">Belongs to the pseudouridine synthase RluA family.</text>
</comment>
<dbReference type="PANTHER" id="PTHR21600:SF83">
    <property type="entry name" value="PSEUDOURIDYLATE SYNTHASE RPUSD4, MITOCHONDRIAL"/>
    <property type="match status" value="1"/>
</dbReference>
<evidence type="ECO:0000313" key="4">
    <source>
        <dbReference type="EMBL" id="HFH30163.1"/>
    </source>
</evidence>
<reference evidence="4" key="1">
    <citation type="journal article" date="2020" name="mSystems">
        <title>Genome- and Community-Level Interaction Insights into Carbon Utilization and Element Cycling Functions of Hydrothermarchaeota in Hydrothermal Sediment.</title>
        <authorList>
            <person name="Zhou Z."/>
            <person name="Liu Y."/>
            <person name="Xu W."/>
            <person name="Pan J."/>
            <person name="Luo Z.H."/>
            <person name="Li M."/>
        </authorList>
    </citation>
    <scope>NUCLEOTIDE SEQUENCE [LARGE SCALE GENOMIC DNA]</scope>
    <source>
        <strain evidence="4">SpSt-503</strain>
    </source>
</reference>